<reference evidence="10 11" key="1">
    <citation type="submission" date="2020-10" db="EMBL/GenBank/DDBJ databases">
        <title>Ca. Dormibacterota MAGs.</title>
        <authorList>
            <person name="Montgomery K."/>
        </authorList>
    </citation>
    <scope>NUCLEOTIDE SEQUENCE [LARGE SCALE GENOMIC DNA]</scope>
    <source>
        <strain evidence="10">Mitchell_Peninsula_5</strain>
    </source>
</reference>
<comment type="cofactor">
    <cofactor evidence="1 8">
        <name>pyridoxal 5'-phosphate</name>
        <dbReference type="ChEBI" id="CHEBI:597326"/>
    </cofactor>
</comment>
<comment type="function">
    <text evidence="5">Soluble hydrogenase catalyzes both production and consumption of hydrogen from suitable artificial electron donors or acceptors. This subunit catalyzes the tritium-exchange activity.</text>
</comment>
<keyword evidence="10" id="KW-0808">Transferase</keyword>
<protein>
    <recommendedName>
        <fullName evidence="6">Tritium exchange subunit</fullName>
    </recommendedName>
</protein>
<evidence type="ECO:0000256" key="6">
    <source>
        <dbReference type="ARBA" id="ARBA00079151"/>
    </source>
</evidence>
<comment type="caution">
    <text evidence="10">The sequence shown here is derived from an EMBL/GenBank/DDBJ whole genome shotgun (WGS) entry which is preliminary data.</text>
</comment>
<dbReference type="PANTHER" id="PTHR21152:SF40">
    <property type="entry name" value="ALANINE--GLYOXYLATE AMINOTRANSFERASE"/>
    <property type="match status" value="1"/>
</dbReference>
<accession>A0A934NGC5</accession>
<name>A0A934NGC5_9BACT</name>
<dbReference type="InterPro" id="IPR015422">
    <property type="entry name" value="PyrdxlP-dep_Trfase_small"/>
</dbReference>
<dbReference type="InterPro" id="IPR000192">
    <property type="entry name" value="Aminotrans_V_dom"/>
</dbReference>
<feature type="domain" description="Aminotransferase class V" evidence="9">
    <location>
        <begin position="13"/>
        <end position="317"/>
    </location>
</feature>
<dbReference type="Gene3D" id="3.40.640.10">
    <property type="entry name" value="Type I PLP-dependent aspartate aminotransferase-like (Major domain)"/>
    <property type="match status" value="1"/>
</dbReference>
<proteinExistence type="inferred from homology"/>
<feature type="binding site" evidence="7">
    <location>
        <position position="343"/>
    </location>
    <ligand>
        <name>substrate</name>
    </ligand>
</feature>
<dbReference type="Gene3D" id="3.90.1150.10">
    <property type="entry name" value="Aspartate Aminotransferase, domain 1"/>
    <property type="match status" value="1"/>
</dbReference>
<dbReference type="SUPFAM" id="SSF53383">
    <property type="entry name" value="PLP-dependent transferases"/>
    <property type="match status" value="1"/>
</dbReference>
<evidence type="ECO:0000313" key="11">
    <source>
        <dbReference type="Proteomes" id="UP000614410"/>
    </source>
</evidence>
<dbReference type="Pfam" id="PF00266">
    <property type="entry name" value="Aminotran_5"/>
    <property type="match status" value="1"/>
</dbReference>
<evidence type="ECO:0000256" key="2">
    <source>
        <dbReference type="ARBA" id="ARBA00009236"/>
    </source>
</evidence>
<keyword evidence="4 8" id="KW-0663">Pyridoxal phosphate</keyword>
<dbReference type="GO" id="GO:0019265">
    <property type="term" value="P:glycine biosynthetic process, by transamination of glyoxylate"/>
    <property type="evidence" value="ECO:0007669"/>
    <property type="project" value="TreeGrafter"/>
</dbReference>
<dbReference type="FunFam" id="3.40.640.10:FF:000054">
    <property type="entry name" value="Serine--glyoxylate aminotransferase"/>
    <property type="match status" value="1"/>
</dbReference>
<evidence type="ECO:0000256" key="5">
    <source>
        <dbReference type="ARBA" id="ARBA00054899"/>
    </source>
</evidence>
<evidence type="ECO:0000256" key="8">
    <source>
        <dbReference type="PIRSR" id="PIRSR000524-50"/>
    </source>
</evidence>
<feature type="modified residue" description="N6-(pyridoxal phosphate)lysine" evidence="8">
    <location>
        <position position="198"/>
    </location>
</feature>
<evidence type="ECO:0000256" key="4">
    <source>
        <dbReference type="ARBA" id="ARBA00022898"/>
    </source>
</evidence>
<dbReference type="InterPro" id="IPR015424">
    <property type="entry name" value="PyrdxlP-dep_Trfase"/>
</dbReference>
<dbReference type="FunFam" id="3.90.1150.10:FF:000031">
    <property type="entry name" value="Serine--glyoxylate aminotransferase"/>
    <property type="match status" value="1"/>
</dbReference>
<dbReference type="PIRSF" id="PIRSF000524">
    <property type="entry name" value="SPT"/>
    <property type="match status" value="1"/>
</dbReference>
<evidence type="ECO:0000259" key="9">
    <source>
        <dbReference type="Pfam" id="PF00266"/>
    </source>
</evidence>
<dbReference type="InterPro" id="IPR015421">
    <property type="entry name" value="PyrdxlP-dep_Trfase_major"/>
</dbReference>
<gene>
    <name evidence="10" type="ORF">JF887_06880</name>
</gene>
<keyword evidence="10" id="KW-0032">Aminotransferase</keyword>
<comment type="similarity">
    <text evidence="2">Belongs to the class-V pyridoxal-phosphate-dependent aminotransferase family.</text>
</comment>
<dbReference type="InterPro" id="IPR024169">
    <property type="entry name" value="SP_NH2Trfase/AEP_transaminase"/>
</dbReference>
<dbReference type="AlphaFoldDB" id="A0A934NGC5"/>
<evidence type="ECO:0000256" key="3">
    <source>
        <dbReference type="ARBA" id="ARBA00011771"/>
    </source>
</evidence>
<comment type="subunit">
    <text evidence="3">Heterodimer of a large and a small subunit.</text>
</comment>
<dbReference type="GO" id="GO:0008453">
    <property type="term" value="F:alanine-glyoxylate transaminase activity"/>
    <property type="evidence" value="ECO:0007669"/>
    <property type="project" value="TreeGrafter"/>
</dbReference>
<sequence>MTTHTGRHFLQIPGPTNVPDRVLRAISMPTIDHRGPEFAALVHDLLERVRTPFGTQGQVIMYPSSGTGAWEAAIVNTLSPGDRVVCFETGQFAVLWRDMAANLGLEVTTLAGDWRHGASPEALAAELEADTHRTIRAVMVVHSETSTGICSRIPEIRRVIDEAGHPTLLMVDGVSSVGATEYRHDEWGVDVTICGSQKGLMLPPGLGFNAVSEKALAASQTAGMARSYWDWAQILAFNSRGFFPYTPPTNLLYGLREALLMLEEEGLPAVFARHQRFADATRRAVRAWSLEVLCQDQREHSPVVTAVLLPDGHDADQLRAQILDDFDMSLGAGLGKVAGRVFRIGHVGHLNELSLIGTLGGVEMGLARSTVPSTPGGVTAALDSLADSR</sequence>
<evidence type="ECO:0000313" key="10">
    <source>
        <dbReference type="EMBL" id="MBJ7609141.1"/>
    </source>
</evidence>
<dbReference type="EMBL" id="JAEKNN010000030">
    <property type="protein sequence ID" value="MBJ7609141.1"/>
    <property type="molecule type" value="Genomic_DNA"/>
</dbReference>
<organism evidence="10 11">
    <name type="scientific">Candidatus Amunia macphersoniae</name>
    <dbReference type="NCBI Taxonomy" id="3127014"/>
    <lineage>
        <taxon>Bacteria</taxon>
        <taxon>Bacillati</taxon>
        <taxon>Candidatus Dormiibacterota</taxon>
        <taxon>Candidatus Dormibacteria</taxon>
        <taxon>Candidatus Aeolococcales</taxon>
        <taxon>Candidatus Aeolococcaceae</taxon>
        <taxon>Candidatus Amunia</taxon>
    </lineage>
</organism>
<evidence type="ECO:0000256" key="7">
    <source>
        <dbReference type="PIRSR" id="PIRSR000524-1"/>
    </source>
</evidence>
<evidence type="ECO:0000256" key="1">
    <source>
        <dbReference type="ARBA" id="ARBA00001933"/>
    </source>
</evidence>
<dbReference type="GO" id="GO:0004760">
    <property type="term" value="F:L-serine-pyruvate transaminase activity"/>
    <property type="evidence" value="ECO:0007669"/>
    <property type="project" value="TreeGrafter"/>
</dbReference>
<dbReference type="Proteomes" id="UP000614410">
    <property type="component" value="Unassembled WGS sequence"/>
</dbReference>
<dbReference type="PANTHER" id="PTHR21152">
    <property type="entry name" value="AMINOTRANSFERASE CLASS V"/>
    <property type="match status" value="1"/>
</dbReference>